<comment type="caution">
    <text evidence="2">The sequence shown here is derived from an EMBL/GenBank/DDBJ whole genome shotgun (WGS) entry which is preliminary data.</text>
</comment>
<feature type="compositionally biased region" description="Basic residues" evidence="1">
    <location>
        <begin position="16"/>
        <end position="32"/>
    </location>
</feature>
<proteinExistence type="predicted"/>
<evidence type="ECO:0000313" key="2">
    <source>
        <dbReference type="EMBL" id="KKK77920.1"/>
    </source>
</evidence>
<accession>A0A0F8YVU8</accession>
<organism evidence="2">
    <name type="scientific">marine sediment metagenome</name>
    <dbReference type="NCBI Taxonomy" id="412755"/>
    <lineage>
        <taxon>unclassified sequences</taxon>
        <taxon>metagenomes</taxon>
        <taxon>ecological metagenomes</taxon>
    </lineage>
</organism>
<protein>
    <submittedName>
        <fullName evidence="2">Uncharacterized protein</fullName>
    </submittedName>
</protein>
<sequence>MARKAAKKKVAFDKLHKTKKPKAPGKTLKLHRPEKLPFTLASLRKSDP</sequence>
<evidence type="ECO:0000256" key="1">
    <source>
        <dbReference type="SAM" id="MobiDB-lite"/>
    </source>
</evidence>
<name>A0A0F8YVU8_9ZZZZ</name>
<dbReference type="AlphaFoldDB" id="A0A0F8YVU8"/>
<feature type="region of interest" description="Disordered" evidence="1">
    <location>
        <begin position="1"/>
        <end position="48"/>
    </location>
</feature>
<feature type="non-terminal residue" evidence="2">
    <location>
        <position position="48"/>
    </location>
</feature>
<dbReference type="EMBL" id="LAZR01054724">
    <property type="protein sequence ID" value="KKK77920.1"/>
    <property type="molecule type" value="Genomic_DNA"/>
</dbReference>
<reference evidence="2" key="1">
    <citation type="journal article" date="2015" name="Nature">
        <title>Complex archaea that bridge the gap between prokaryotes and eukaryotes.</title>
        <authorList>
            <person name="Spang A."/>
            <person name="Saw J.H."/>
            <person name="Jorgensen S.L."/>
            <person name="Zaremba-Niedzwiedzka K."/>
            <person name="Martijn J."/>
            <person name="Lind A.E."/>
            <person name="van Eijk R."/>
            <person name="Schleper C."/>
            <person name="Guy L."/>
            <person name="Ettema T.J."/>
        </authorList>
    </citation>
    <scope>NUCLEOTIDE SEQUENCE</scope>
</reference>
<gene>
    <name evidence="2" type="ORF">LCGC14_2848730</name>
</gene>